<keyword evidence="1" id="KW-0472">Membrane</keyword>
<keyword evidence="1" id="KW-1133">Transmembrane helix</keyword>
<proteinExistence type="predicted"/>
<evidence type="ECO:0008006" key="4">
    <source>
        <dbReference type="Google" id="ProtNLM"/>
    </source>
</evidence>
<gene>
    <name evidence="2" type="ORF">I7X39_11700</name>
</gene>
<dbReference type="InterPro" id="IPR036249">
    <property type="entry name" value="Thioredoxin-like_sf"/>
</dbReference>
<dbReference type="RefSeq" id="WP_198111339.1">
    <property type="nucleotide sequence ID" value="NZ_JAEDAK010000007.1"/>
</dbReference>
<organism evidence="2 3">
    <name type="scientific">Inhella proteolytica</name>
    <dbReference type="NCBI Taxonomy" id="2795029"/>
    <lineage>
        <taxon>Bacteria</taxon>
        <taxon>Pseudomonadati</taxon>
        <taxon>Pseudomonadota</taxon>
        <taxon>Betaproteobacteria</taxon>
        <taxon>Burkholderiales</taxon>
        <taxon>Sphaerotilaceae</taxon>
        <taxon>Inhella</taxon>
    </lineage>
</organism>
<keyword evidence="1" id="KW-0812">Transmembrane</keyword>
<comment type="caution">
    <text evidence="2">The sequence shown here is derived from an EMBL/GenBank/DDBJ whole genome shotgun (WGS) entry which is preliminary data.</text>
</comment>
<sequence>MSGSNFSNQPAPVNDPAQLTVHGLGAVEALTQAERTRRGRWMMGWVVFLCALPVIASYFTFYVVQPRGKAYGELITPTRDLPADLAPRTLAGQAVAVEALRGQWLLIVVDGGSCVGDCEKRLFMQRQLREMLGKERDKLDKLWLISDEAPVSETLRQALETTPAMQLLRVDGAALARWLSPAEGQALTAHLYLVDPLGRWMWRSPAQPDPSRVKKDLGLLMKANSGWDRPGR</sequence>
<keyword evidence="3" id="KW-1185">Reference proteome</keyword>
<reference evidence="2" key="1">
    <citation type="submission" date="2020-12" db="EMBL/GenBank/DDBJ databases">
        <title>The genome sequence of Inhella sp. 1Y17.</title>
        <authorList>
            <person name="Liu Y."/>
        </authorList>
    </citation>
    <scope>NUCLEOTIDE SEQUENCE</scope>
    <source>
        <strain evidence="2">1Y17</strain>
    </source>
</reference>
<accession>A0A931NIG9</accession>
<dbReference type="AlphaFoldDB" id="A0A931NIG9"/>
<protein>
    <recommendedName>
        <fullName evidence="4">Cytochrome oxidase Cu insertion factor, SCO1/SenC/PrrC family</fullName>
    </recommendedName>
</protein>
<dbReference type="EMBL" id="JAEDAK010000007">
    <property type="protein sequence ID" value="MBH9577565.1"/>
    <property type="molecule type" value="Genomic_DNA"/>
</dbReference>
<dbReference type="Proteomes" id="UP000613266">
    <property type="component" value="Unassembled WGS sequence"/>
</dbReference>
<feature type="transmembrane region" description="Helical" evidence="1">
    <location>
        <begin position="45"/>
        <end position="64"/>
    </location>
</feature>
<dbReference type="SUPFAM" id="SSF52833">
    <property type="entry name" value="Thioredoxin-like"/>
    <property type="match status" value="1"/>
</dbReference>
<name>A0A931NIG9_9BURK</name>
<evidence type="ECO:0000313" key="3">
    <source>
        <dbReference type="Proteomes" id="UP000613266"/>
    </source>
</evidence>
<evidence type="ECO:0000313" key="2">
    <source>
        <dbReference type="EMBL" id="MBH9577565.1"/>
    </source>
</evidence>
<evidence type="ECO:0000256" key="1">
    <source>
        <dbReference type="SAM" id="Phobius"/>
    </source>
</evidence>